<keyword evidence="1" id="KW-0808">Transferase</keyword>
<name>A0A382BSP3_9ZZZZ</name>
<feature type="domain" description="3-deoxy-D-manno-octulosonic-acid transferase N-terminal" evidence="2">
    <location>
        <begin position="35"/>
        <end position="210"/>
    </location>
</feature>
<dbReference type="GO" id="GO:0016740">
    <property type="term" value="F:transferase activity"/>
    <property type="evidence" value="ECO:0007669"/>
    <property type="project" value="UniProtKB-KW"/>
</dbReference>
<dbReference type="InterPro" id="IPR038107">
    <property type="entry name" value="Glycos_transf_N_sf"/>
</dbReference>
<dbReference type="EMBL" id="UINC01031104">
    <property type="protein sequence ID" value="SVB16619.1"/>
    <property type="molecule type" value="Genomic_DNA"/>
</dbReference>
<dbReference type="Pfam" id="PF04413">
    <property type="entry name" value="Glycos_transf_N"/>
    <property type="match status" value="1"/>
</dbReference>
<dbReference type="GO" id="GO:0005886">
    <property type="term" value="C:plasma membrane"/>
    <property type="evidence" value="ECO:0007669"/>
    <property type="project" value="TreeGrafter"/>
</dbReference>
<accession>A0A382BSP3</accession>
<evidence type="ECO:0000313" key="3">
    <source>
        <dbReference type="EMBL" id="SVB16619.1"/>
    </source>
</evidence>
<dbReference type="InterPro" id="IPR039901">
    <property type="entry name" value="Kdotransferase"/>
</dbReference>
<evidence type="ECO:0000256" key="1">
    <source>
        <dbReference type="ARBA" id="ARBA00022679"/>
    </source>
</evidence>
<dbReference type="Gene3D" id="3.40.50.11720">
    <property type="entry name" value="3-Deoxy-D-manno-octulosonic-acid transferase, N-terminal domain"/>
    <property type="match status" value="1"/>
</dbReference>
<dbReference type="InterPro" id="IPR007507">
    <property type="entry name" value="Glycos_transf_N"/>
</dbReference>
<dbReference type="PANTHER" id="PTHR42755">
    <property type="entry name" value="3-DEOXY-MANNO-OCTULOSONATE CYTIDYLYLTRANSFERASE"/>
    <property type="match status" value="1"/>
</dbReference>
<proteinExistence type="predicted"/>
<sequence length="275" mass="32608">MYFWYKFFTYLFYPFSKVYLFYRKLNKKEHPIRYKEKLSDINIDRDNGFLVWFHVVSVGEGLSILPLVENFKNDKKVDKILITTITLSSAEVLQKRLIENEKVIHQFLPLDIPIFVKKFLNHWSPNLAIFVDSEIWPNIIFAIKERSIPLLLINARITKKTFKKWQLFKNFSKKIFQKFDLCIVANNETEIHLKTLGAGNIKNYGNLKFANTETKTNNSLDIKYLNKIGDRKIWCAASTHSSEEIFCAKTHLLLKKKYDDILTIIIPRHIDRIER</sequence>
<dbReference type="Gene3D" id="3.40.50.2000">
    <property type="entry name" value="Glycogen Phosphorylase B"/>
    <property type="match status" value="1"/>
</dbReference>
<dbReference type="GO" id="GO:0009245">
    <property type="term" value="P:lipid A biosynthetic process"/>
    <property type="evidence" value="ECO:0007669"/>
    <property type="project" value="TreeGrafter"/>
</dbReference>
<organism evidence="3">
    <name type="scientific">marine metagenome</name>
    <dbReference type="NCBI Taxonomy" id="408172"/>
    <lineage>
        <taxon>unclassified sequences</taxon>
        <taxon>metagenomes</taxon>
        <taxon>ecological metagenomes</taxon>
    </lineage>
</organism>
<dbReference type="AlphaFoldDB" id="A0A382BSP3"/>
<reference evidence="3" key="1">
    <citation type="submission" date="2018-05" db="EMBL/GenBank/DDBJ databases">
        <authorList>
            <person name="Lanie J.A."/>
            <person name="Ng W.-L."/>
            <person name="Kazmierczak K.M."/>
            <person name="Andrzejewski T.M."/>
            <person name="Davidsen T.M."/>
            <person name="Wayne K.J."/>
            <person name="Tettelin H."/>
            <person name="Glass J.I."/>
            <person name="Rusch D."/>
            <person name="Podicherti R."/>
            <person name="Tsui H.-C.T."/>
            <person name="Winkler M.E."/>
        </authorList>
    </citation>
    <scope>NUCLEOTIDE SEQUENCE</scope>
</reference>
<feature type="non-terminal residue" evidence="3">
    <location>
        <position position="275"/>
    </location>
</feature>
<protein>
    <recommendedName>
        <fullName evidence="2">3-deoxy-D-manno-octulosonic-acid transferase N-terminal domain-containing protein</fullName>
    </recommendedName>
</protein>
<dbReference type="PANTHER" id="PTHR42755:SF1">
    <property type="entry name" value="3-DEOXY-D-MANNO-OCTULOSONIC ACID TRANSFERASE, MITOCHONDRIAL-RELATED"/>
    <property type="match status" value="1"/>
</dbReference>
<gene>
    <name evidence="3" type="ORF">METZ01_LOCUS169473</name>
</gene>
<evidence type="ECO:0000259" key="2">
    <source>
        <dbReference type="Pfam" id="PF04413"/>
    </source>
</evidence>